<gene>
    <name evidence="1" type="ORF">QR98_0034560</name>
</gene>
<dbReference type="EMBL" id="JXLN01010037">
    <property type="protein sequence ID" value="KPM04998.1"/>
    <property type="molecule type" value="Genomic_DNA"/>
</dbReference>
<name>A0A132A1S1_SARSC</name>
<dbReference type="Proteomes" id="UP000616769">
    <property type="component" value="Unassembled WGS sequence"/>
</dbReference>
<evidence type="ECO:0000313" key="2">
    <source>
        <dbReference type="Proteomes" id="UP000616769"/>
    </source>
</evidence>
<proteinExistence type="predicted"/>
<dbReference type="VEuPathDB" id="VectorBase:SSCA008293"/>
<comment type="caution">
    <text evidence="1">The sequence shown here is derived from an EMBL/GenBank/DDBJ whole genome shotgun (WGS) entry which is preliminary data.</text>
</comment>
<protein>
    <submittedName>
        <fullName evidence="1">Uncharacterized protein</fullName>
    </submittedName>
</protein>
<sequence length="59" mass="6660">MIGSLGLCPSKNRRGKKSVAHFNFVVRGGQRANKNKFEVRRISSSRKFGYRFKTWGVGG</sequence>
<organism evidence="1 2">
    <name type="scientific">Sarcoptes scabiei</name>
    <name type="common">Itch mite</name>
    <name type="synonym">Acarus scabiei</name>
    <dbReference type="NCBI Taxonomy" id="52283"/>
    <lineage>
        <taxon>Eukaryota</taxon>
        <taxon>Metazoa</taxon>
        <taxon>Ecdysozoa</taxon>
        <taxon>Arthropoda</taxon>
        <taxon>Chelicerata</taxon>
        <taxon>Arachnida</taxon>
        <taxon>Acari</taxon>
        <taxon>Acariformes</taxon>
        <taxon>Sarcoptiformes</taxon>
        <taxon>Astigmata</taxon>
        <taxon>Psoroptidia</taxon>
        <taxon>Sarcoptoidea</taxon>
        <taxon>Sarcoptidae</taxon>
        <taxon>Sarcoptinae</taxon>
        <taxon>Sarcoptes</taxon>
    </lineage>
</organism>
<accession>A0A132A1S1</accession>
<evidence type="ECO:0000313" key="1">
    <source>
        <dbReference type="EMBL" id="KPM04998.1"/>
    </source>
</evidence>
<reference evidence="1 2" key="1">
    <citation type="journal article" date="2015" name="Parasit. Vectors">
        <title>Draft genome of the scabies mite.</title>
        <authorList>
            <person name="Rider S.D.Jr."/>
            <person name="Morgan M.S."/>
            <person name="Arlian L.G."/>
        </authorList>
    </citation>
    <scope>NUCLEOTIDE SEQUENCE [LARGE SCALE GENOMIC DNA]</scope>
    <source>
        <strain evidence="1">Arlian Lab</strain>
    </source>
</reference>
<dbReference type="AlphaFoldDB" id="A0A132A1S1"/>